<dbReference type="STRING" id="490188.SAMN04488068_1200"/>
<dbReference type="Proteomes" id="UP000199758">
    <property type="component" value="Unassembled WGS sequence"/>
</dbReference>
<dbReference type="Gene3D" id="1.10.10.60">
    <property type="entry name" value="Homeodomain-like"/>
    <property type="match status" value="1"/>
</dbReference>
<dbReference type="PRINTS" id="PR00032">
    <property type="entry name" value="HTHARAC"/>
</dbReference>
<dbReference type="InterPro" id="IPR020449">
    <property type="entry name" value="Tscrpt_reg_AraC-type_HTH"/>
</dbReference>
<sequence>MGKTELMVPTRYYARLAELLVRDRVDVSALLAGLGLSPQLLTHAQGLVPFSQVDRLLQLLVAGGVRSDLAFDLGKLLSASAHSFVGYGMLNSVNLDQALRFEAQYFRLILPSFQLRYHSGPDFGELTLTPRVAMSHVCLAFHLEAMGMAALREVSDLIGDRRPPCRLQLSIPEPPHQARYREIRDLQCRFGVASAPGVSLRLLGDPRALPLSMADANARSLAEERCRALVQQMADVRELAGWVAMTLREVSEGLPTLSELAGMLNLSPRTLNRYLEREGTTYRELSGRVQHELACERLASGASVTEVAYSLGFSDTSNFARAFRARSGCSPSEYQRQARPGSGPINAAASMLAS</sequence>
<keyword evidence="7" id="KW-1185">Reference proteome</keyword>
<dbReference type="GO" id="GO:0005829">
    <property type="term" value="C:cytosol"/>
    <property type="evidence" value="ECO:0007669"/>
    <property type="project" value="TreeGrafter"/>
</dbReference>
<evidence type="ECO:0000259" key="5">
    <source>
        <dbReference type="PROSITE" id="PS01124"/>
    </source>
</evidence>
<dbReference type="EMBL" id="FQWZ01000002">
    <property type="protein sequence ID" value="SHG70800.1"/>
    <property type="molecule type" value="Genomic_DNA"/>
</dbReference>
<dbReference type="Pfam" id="PF12833">
    <property type="entry name" value="HTH_18"/>
    <property type="match status" value="1"/>
</dbReference>
<organism evidence="6 7">
    <name type="scientific">Hydrocarboniphaga daqingensis</name>
    <dbReference type="NCBI Taxonomy" id="490188"/>
    <lineage>
        <taxon>Bacteria</taxon>
        <taxon>Pseudomonadati</taxon>
        <taxon>Pseudomonadota</taxon>
        <taxon>Gammaproteobacteria</taxon>
        <taxon>Nevskiales</taxon>
        <taxon>Nevskiaceae</taxon>
        <taxon>Hydrocarboniphaga</taxon>
    </lineage>
</organism>
<evidence type="ECO:0000313" key="6">
    <source>
        <dbReference type="EMBL" id="SHG70800.1"/>
    </source>
</evidence>
<dbReference type="InterPro" id="IPR032687">
    <property type="entry name" value="AraC-type_N"/>
</dbReference>
<dbReference type="Pfam" id="PF12625">
    <property type="entry name" value="Arabinose_bd"/>
    <property type="match status" value="1"/>
</dbReference>
<proteinExistence type="predicted"/>
<keyword evidence="1" id="KW-0805">Transcription regulation</keyword>
<protein>
    <submittedName>
        <fullName evidence="6">AraC-type DNA-binding protein</fullName>
    </submittedName>
</protein>
<dbReference type="PROSITE" id="PS01124">
    <property type="entry name" value="HTH_ARAC_FAMILY_2"/>
    <property type="match status" value="1"/>
</dbReference>
<reference evidence="6 7" key="1">
    <citation type="submission" date="2016-11" db="EMBL/GenBank/DDBJ databases">
        <authorList>
            <person name="Jaros S."/>
            <person name="Januszkiewicz K."/>
            <person name="Wedrychowicz H."/>
        </authorList>
    </citation>
    <scope>NUCLEOTIDE SEQUENCE [LARGE SCALE GENOMIC DNA]</scope>
    <source>
        <strain evidence="6 7">CGMCC 1.7049</strain>
    </source>
</reference>
<feature type="region of interest" description="Disordered" evidence="4">
    <location>
        <begin position="331"/>
        <end position="354"/>
    </location>
</feature>
<evidence type="ECO:0000256" key="3">
    <source>
        <dbReference type="ARBA" id="ARBA00023163"/>
    </source>
</evidence>
<name>A0A1M5M0V3_9GAMM</name>
<accession>A0A1M5M0V3</accession>
<dbReference type="AlphaFoldDB" id="A0A1M5M0V3"/>
<keyword evidence="2 6" id="KW-0238">DNA-binding</keyword>
<dbReference type="PANTHER" id="PTHR47894">
    <property type="entry name" value="HTH-TYPE TRANSCRIPTIONAL REGULATOR GADX"/>
    <property type="match status" value="1"/>
</dbReference>
<dbReference type="SMART" id="SM00342">
    <property type="entry name" value="HTH_ARAC"/>
    <property type="match status" value="1"/>
</dbReference>
<dbReference type="PANTHER" id="PTHR47894:SF1">
    <property type="entry name" value="HTH-TYPE TRANSCRIPTIONAL REGULATOR VQSM"/>
    <property type="match status" value="1"/>
</dbReference>
<dbReference type="RefSeq" id="WP_072895249.1">
    <property type="nucleotide sequence ID" value="NZ_FQWZ01000002.1"/>
</dbReference>
<keyword evidence="3" id="KW-0804">Transcription</keyword>
<dbReference type="InterPro" id="IPR009057">
    <property type="entry name" value="Homeodomain-like_sf"/>
</dbReference>
<feature type="domain" description="HTH araC/xylS-type" evidence="5">
    <location>
        <begin position="237"/>
        <end position="337"/>
    </location>
</feature>
<dbReference type="GO" id="GO:0003700">
    <property type="term" value="F:DNA-binding transcription factor activity"/>
    <property type="evidence" value="ECO:0007669"/>
    <property type="project" value="InterPro"/>
</dbReference>
<evidence type="ECO:0000256" key="2">
    <source>
        <dbReference type="ARBA" id="ARBA00023125"/>
    </source>
</evidence>
<evidence type="ECO:0000256" key="1">
    <source>
        <dbReference type="ARBA" id="ARBA00023015"/>
    </source>
</evidence>
<evidence type="ECO:0000313" key="7">
    <source>
        <dbReference type="Proteomes" id="UP000199758"/>
    </source>
</evidence>
<dbReference type="GO" id="GO:0000976">
    <property type="term" value="F:transcription cis-regulatory region binding"/>
    <property type="evidence" value="ECO:0007669"/>
    <property type="project" value="TreeGrafter"/>
</dbReference>
<evidence type="ECO:0000256" key="4">
    <source>
        <dbReference type="SAM" id="MobiDB-lite"/>
    </source>
</evidence>
<dbReference type="InterPro" id="IPR018060">
    <property type="entry name" value="HTH_AraC"/>
</dbReference>
<dbReference type="OrthoDB" id="5818519at2"/>
<gene>
    <name evidence="6" type="ORF">SAMN04488068_1200</name>
</gene>
<dbReference type="SUPFAM" id="SSF46689">
    <property type="entry name" value="Homeodomain-like"/>
    <property type="match status" value="1"/>
</dbReference>